<evidence type="ECO:0000313" key="1">
    <source>
        <dbReference type="EMBL" id="OWP61934.1"/>
    </source>
</evidence>
<dbReference type="AlphaFoldDB" id="A0A246FHE2"/>
<accession>A0A246FHE2</accession>
<protein>
    <submittedName>
        <fullName evidence="1">Uncharacterized protein</fullName>
    </submittedName>
</protein>
<reference evidence="1 2" key="1">
    <citation type="submission" date="2017-06" db="EMBL/GenBank/DDBJ databases">
        <title>Hymenobacter amundsenii sp. nov. isolated from regoliths in Antarctica.</title>
        <authorList>
            <person name="Sedlacek I."/>
            <person name="Kralova S."/>
            <person name="Pantucek R."/>
            <person name="Svec P."/>
            <person name="Holochova P."/>
            <person name="Stankova E."/>
            <person name="Vrbovska V."/>
            <person name="Busse H.-J."/>
        </authorList>
    </citation>
    <scope>NUCLEOTIDE SEQUENCE [LARGE SCALE GENOMIC DNA]</scope>
    <source>
        <strain evidence="1 2">CCM 8682</strain>
    </source>
</reference>
<name>A0A246FHE2_9BACT</name>
<organism evidence="1 2">
    <name type="scientific">Hymenobacter amundsenii</name>
    <dbReference type="NCBI Taxonomy" id="2006685"/>
    <lineage>
        <taxon>Bacteria</taxon>
        <taxon>Pseudomonadati</taxon>
        <taxon>Bacteroidota</taxon>
        <taxon>Cytophagia</taxon>
        <taxon>Cytophagales</taxon>
        <taxon>Hymenobacteraceae</taxon>
        <taxon>Hymenobacter</taxon>
    </lineage>
</organism>
<dbReference type="OrthoDB" id="4301792at2"/>
<dbReference type="Proteomes" id="UP000197277">
    <property type="component" value="Unassembled WGS sequence"/>
</dbReference>
<gene>
    <name evidence="1" type="ORF">CDA63_16965</name>
</gene>
<dbReference type="EMBL" id="NIRR01000038">
    <property type="protein sequence ID" value="OWP61934.1"/>
    <property type="molecule type" value="Genomic_DNA"/>
</dbReference>
<comment type="caution">
    <text evidence="1">The sequence shown here is derived from an EMBL/GenBank/DDBJ whole genome shotgun (WGS) entry which is preliminary data.</text>
</comment>
<evidence type="ECO:0000313" key="2">
    <source>
        <dbReference type="Proteomes" id="UP000197277"/>
    </source>
</evidence>
<proteinExistence type="predicted"/>
<dbReference type="RefSeq" id="WP_088465653.1">
    <property type="nucleotide sequence ID" value="NZ_NIRR01000038.1"/>
</dbReference>
<keyword evidence="2" id="KW-1185">Reference proteome</keyword>
<sequence>MRLYTRLLFSLLLLVGLPALPGTARPLLSISDTIAAPYRRRRAEYALFPAVATLPPRLAALAPPPGRFTPTPRDARTAEKGLRRVSLARVNAQPEHAYYAQYPALIQQHLAQYRRQYYGFFNPEGHRCLFINLFLEQREEPPGSVPFWLREAVWTHDGGSAYWSICYDLTTRAFYDFRHNSEG</sequence>